<dbReference type="Proteomes" id="UP000001660">
    <property type="component" value="Chromosome"/>
</dbReference>
<evidence type="ECO:0000313" key="2">
    <source>
        <dbReference type="Proteomes" id="UP000001660"/>
    </source>
</evidence>
<dbReference type="OrthoDB" id="2645267at2"/>
<keyword evidence="2" id="KW-1185">Reference proteome</keyword>
<name>D8PEB0_9BACT</name>
<proteinExistence type="predicted"/>
<gene>
    <name evidence="1" type="ORF">NIDE1841</name>
</gene>
<dbReference type="EMBL" id="FP929003">
    <property type="protein sequence ID" value="CBK41569.1"/>
    <property type="molecule type" value="Genomic_DNA"/>
</dbReference>
<accession>D8PEB0</accession>
<sequence length="75" mass="8511">METIIAACCFCKNVRDGLPKGGDGEGSWVTLQTYRAKYQLDERDLKLSHTYCPDCMKRYRHLLFSTTADGHALPL</sequence>
<dbReference type="AlphaFoldDB" id="D8PEB0"/>
<organism evidence="1 2">
    <name type="scientific">Nitrospira defluvii</name>
    <dbReference type="NCBI Taxonomy" id="330214"/>
    <lineage>
        <taxon>Bacteria</taxon>
        <taxon>Pseudomonadati</taxon>
        <taxon>Nitrospirota</taxon>
        <taxon>Nitrospiria</taxon>
        <taxon>Nitrospirales</taxon>
        <taxon>Nitrospiraceae</taxon>
        <taxon>Nitrospira</taxon>
    </lineage>
</organism>
<dbReference type="KEGG" id="nde:NIDE1841"/>
<reference evidence="1 2" key="1">
    <citation type="journal article" date="2010" name="Proc. Natl. Acad. Sci. U.S.A.">
        <title>A Nitrospira metagenome illuminates the physiology and evolution of globally important nitrite-oxidizing bacteria.</title>
        <authorList>
            <person name="Lucker S."/>
            <person name="Wagner M."/>
            <person name="Maixner F."/>
            <person name="Pelletier E."/>
            <person name="Koch H."/>
            <person name="Vacherie B."/>
            <person name="Rattei T."/>
            <person name="Sinninghe Damste J."/>
            <person name="Spieck E."/>
            <person name="Le Paslier D."/>
            <person name="Daims H."/>
        </authorList>
    </citation>
    <scope>NUCLEOTIDE SEQUENCE [LARGE SCALE GENOMIC DNA]</scope>
</reference>
<evidence type="ECO:0000313" key="1">
    <source>
        <dbReference type="EMBL" id="CBK41569.1"/>
    </source>
</evidence>
<protein>
    <submittedName>
        <fullName evidence="1">Uncharacterized protein</fullName>
    </submittedName>
</protein>
<dbReference type="HOGENOM" id="CLU_2664278_0_0_0"/>